<keyword evidence="3" id="KW-1185">Reference proteome</keyword>
<accession>A0ABZ0VNH2</accession>
<evidence type="ECO:0000313" key="3">
    <source>
        <dbReference type="Proteomes" id="UP001322481"/>
    </source>
</evidence>
<proteinExistence type="predicted"/>
<feature type="compositionally biased region" description="Low complexity" evidence="1">
    <location>
        <begin position="85"/>
        <end position="108"/>
    </location>
</feature>
<evidence type="ECO:0000313" key="2">
    <source>
        <dbReference type="EMBL" id="WQB98975.1"/>
    </source>
</evidence>
<sequence length="235" mass="25306">MDEAAQGTGIADLRGPVVVTLRSEASPWSISTSVALHALLAATLALVPLPKPPKRLEEERVSVDILTPQQFEASTRPSPAPASPSAPEAKAPAPTPSAPRSTAPAAPAMIRPTEMLSAKTLADPRSRQARADLATFASDERMVQLCNLEAMDQIRRWRADFQPERVVPYATAEEKISGTTIAADGAAFRSRKNWYGLKFKCQLTRDGGSVIGFEFLVGDPVAREKWDELGLPAVH</sequence>
<dbReference type="Pfam" id="PF06059">
    <property type="entry name" value="DUF930"/>
    <property type="match status" value="1"/>
</dbReference>
<organism evidence="2 3">
    <name type="scientific">Mesorhizobium huakuii</name>
    <dbReference type="NCBI Taxonomy" id="28104"/>
    <lineage>
        <taxon>Bacteria</taxon>
        <taxon>Pseudomonadati</taxon>
        <taxon>Pseudomonadota</taxon>
        <taxon>Alphaproteobacteria</taxon>
        <taxon>Hyphomicrobiales</taxon>
        <taxon>Phyllobacteriaceae</taxon>
        <taxon>Mesorhizobium</taxon>
    </lineage>
</organism>
<evidence type="ECO:0000256" key="1">
    <source>
        <dbReference type="SAM" id="MobiDB-lite"/>
    </source>
</evidence>
<dbReference type="RefSeq" id="WP_322419085.1">
    <property type="nucleotide sequence ID" value="NZ_CP139858.1"/>
</dbReference>
<name>A0ABZ0VNH2_9HYPH</name>
<feature type="region of interest" description="Disordered" evidence="1">
    <location>
        <begin position="67"/>
        <end position="110"/>
    </location>
</feature>
<dbReference type="Proteomes" id="UP001322481">
    <property type="component" value="Chromosome"/>
</dbReference>
<protein>
    <submittedName>
        <fullName evidence="2">DUF930 domain-containing protein</fullName>
    </submittedName>
</protein>
<gene>
    <name evidence="2" type="ORF">U0R22_003145</name>
</gene>
<dbReference type="InterPro" id="IPR009273">
    <property type="entry name" value="DUF930"/>
</dbReference>
<reference evidence="2 3" key="1">
    <citation type="submission" date="2023-11" db="EMBL/GenBank/DDBJ databases">
        <authorList>
            <person name="Panchal A.K."/>
            <person name="Meaney J.S."/>
            <person name="Karas B.J."/>
            <person name="diCenzo G.C."/>
        </authorList>
    </citation>
    <scope>NUCLEOTIDE SEQUENCE [LARGE SCALE GENOMIC DNA]</scope>
    <source>
        <strain evidence="2 3">NZP2235</strain>
    </source>
</reference>
<dbReference type="EMBL" id="CP139858">
    <property type="protein sequence ID" value="WQB98975.1"/>
    <property type="molecule type" value="Genomic_DNA"/>
</dbReference>